<reference evidence="7" key="1">
    <citation type="submission" date="2020-12" db="EMBL/GenBank/DDBJ databases">
        <title>WGS assembly of Carya illinoinensis cv. Pawnee.</title>
        <authorList>
            <person name="Platts A."/>
            <person name="Shu S."/>
            <person name="Wright S."/>
            <person name="Barry K."/>
            <person name="Edger P."/>
            <person name="Pires J.C."/>
            <person name="Schmutz J."/>
        </authorList>
    </citation>
    <scope>NUCLEOTIDE SEQUENCE</scope>
    <source>
        <tissue evidence="7">Leaf</tissue>
    </source>
</reference>
<dbReference type="EMBL" id="CM031821">
    <property type="protein sequence ID" value="KAG6631148.1"/>
    <property type="molecule type" value="Genomic_DNA"/>
</dbReference>
<evidence type="ECO:0000256" key="2">
    <source>
        <dbReference type="ARBA" id="ARBA00022692"/>
    </source>
</evidence>
<sequence>MESSGEDLLTAIISLMKLFSLTTIGLVVAHLKTQIISRATFKLLNKLVFALFLLCLIFTELGESITLKQNHINQVGLFLFYSKEESSEK</sequence>
<dbReference type="PANTHER" id="PTHR31419">
    <property type="entry name" value="PROTEIN PIN-LIKES 2"/>
    <property type="match status" value="1"/>
</dbReference>
<comment type="caution">
    <text evidence="7">The sequence shown here is derived from an EMBL/GenBank/DDBJ whole genome shotgun (WGS) entry which is preliminary data.</text>
</comment>
<keyword evidence="8" id="KW-1185">Reference proteome</keyword>
<accession>A0A8T1NMJ8</accession>
<keyword evidence="3 6" id="KW-1133">Transmembrane helix</keyword>
<name>A0A8T1NMJ8_CARIL</name>
<gene>
    <name evidence="7" type="ORF">CIPAW_13G070400</name>
</gene>
<dbReference type="InterPro" id="IPR004776">
    <property type="entry name" value="Mem_transp_PIN-like"/>
</dbReference>
<evidence type="ECO:0000256" key="5">
    <source>
        <dbReference type="ARBA" id="ARBA00023294"/>
    </source>
</evidence>
<evidence type="ECO:0000256" key="6">
    <source>
        <dbReference type="SAM" id="Phobius"/>
    </source>
</evidence>
<feature type="transmembrane region" description="Helical" evidence="6">
    <location>
        <begin position="43"/>
        <end position="62"/>
    </location>
</feature>
<dbReference type="InterPro" id="IPR039305">
    <property type="entry name" value="PILS2/6"/>
</dbReference>
<dbReference type="GO" id="GO:0016020">
    <property type="term" value="C:membrane"/>
    <property type="evidence" value="ECO:0007669"/>
    <property type="project" value="UniProtKB-SubCell"/>
</dbReference>
<protein>
    <submittedName>
        <fullName evidence="7">Uncharacterized protein</fullName>
    </submittedName>
</protein>
<comment type="subcellular location">
    <subcellularLocation>
        <location evidence="1">Membrane</location>
        <topology evidence="1">Multi-pass membrane protein</topology>
    </subcellularLocation>
</comment>
<dbReference type="PANTHER" id="PTHR31419:SF2">
    <property type="entry name" value="PROTEIN PIN-LIKES 2"/>
    <property type="match status" value="1"/>
</dbReference>
<dbReference type="Proteomes" id="UP000811609">
    <property type="component" value="Chromosome 13"/>
</dbReference>
<feature type="transmembrane region" description="Helical" evidence="6">
    <location>
        <begin position="12"/>
        <end position="31"/>
    </location>
</feature>
<dbReference type="AlphaFoldDB" id="A0A8T1NMJ8"/>
<evidence type="ECO:0000256" key="4">
    <source>
        <dbReference type="ARBA" id="ARBA00023136"/>
    </source>
</evidence>
<evidence type="ECO:0000256" key="3">
    <source>
        <dbReference type="ARBA" id="ARBA00022989"/>
    </source>
</evidence>
<keyword evidence="4 6" id="KW-0472">Membrane</keyword>
<dbReference type="GO" id="GO:0080162">
    <property type="term" value="P:endoplasmic reticulum to cytosol auxin transport"/>
    <property type="evidence" value="ECO:0007669"/>
    <property type="project" value="InterPro"/>
</dbReference>
<keyword evidence="2 6" id="KW-0812">Transmembrane</keyword>
<organism evidence="7 8">
    <name type="scientific">Carya illinoinensis</name>
    <name type="common">Pecan</name>
    <dbReference type="NCBI Taxonomy" id="32201"/>
    <lineage>
        <taxon>Eukaryota</taxon>
        <taxon>Viridiplantae</taxon>
        <taxon>Streptophyta</taxon>
        <taxon>Embryophyta</taxon>
        <taxon>Tracheophyta</taxon>
        <taxon>Spermatophyta</taxon>
        <taxon>Magnoliopsida</taxon>
        <taxon>eudicotyledons</taxon>
        <taxon>Gunneridae</taxon>
        <taxon>Pentapetalae</taxon>
        <taxon>rosids</taxon>
        <taxon>fabids</taxon>
        <taxon>Fagales</taxon>
        <taxon>Juglandaceae</taxon>
        <taxon>Carya</taxon>
    </lineage>
</organism>
<dbReference type="GO" id="GO:0009734">
    <property type="term" value="P:auxin-activated signaling pathway"/>
    <property type="evidence" value="ECO:0007669"/>
    <property type="project" value="UniProtKB-KW"/>
</dbReference>
<evidence type="ECO:0000313" key="8">
    <source>
        <dbReference type="Proteomes" id="UP000811609"/>
    </source>
</evidence>
<evidence type="ECO:0000313" key="7">
    <source>
        <dbReference type="EMBL" id="KAG6631148.1"/>
    </source>
</evidence>
<evidence type="ECO:0000256" key="1">
    <source>
        <dbReference type="ARBA" id="ARBA00004141"/>
    </source>
</evidence>
<proteinExistence type="predicted"/>
<dbReference type="Pfam" id="PF03547">
    <property type="entry name" value="Mem_trans"/>
    <property type="match status" value="1"/>
</dbReference>
<keyword evidence="5" id="KW-0927">Auxin signaling pathway</keyword>